<feature type="domain" description="RING-type" evidence="3">
    <location>
        <begin position="29"/>
        <end position="74"/>
    </location>
</feature>
<keyword evidence="1" id="KW-0863">Zinc-finger</keyword>
<dbReference type="Gramene" id="KZM90492">
    <property type="protein sequence ID" value="KZM90492"/>
    <property type="gene ID" value="DCAR_022143"/>
</dbReference>
<dbReference type="CDD" id="cd16448">
    <property type="entry name" value="RING-H2"/>
    <property type="match status" value="1"/>
</dbReference>
<dbReference type="InterPro" id="IPR044274">
    <property type="entry name" value="RFI2"/>
</dbReference>
<dbReference type="STRING" id="79200.A0A161ZRY3"/>
<dbReference type="PROSITE" id="PS50089">
    <property type="entry name" value="ZF_RING_2"/>
    <property type="match status" value="1"/>
</dbReference>
<feature type="region of interest" description="Disordered" evidence="2">
    <location>
        <begin position="411"/>
        <end position="439"/>
    </location>
</feature>
<evidence type="ECO:0000313" key="4">
    <source>
        <dbReference type="EMBL" id="KZM90492.1"/>
    </source>
</evidence>
<dbReference type="PANTHER" id="PTHR46798">
    <property type="entry name" value="OS09G0511500 PROTEIN"/>
    <property type="match status" value="1"/>
</dbReference>
<dbReference type="GO" id="GO:0008270">
    <property type="term" value="F:zinc ion binding"/>
    <property type="evidence" value="ECO:0007669"/>
    <property type="project" value="UniProtKB-KW"/>
</dbReference>
<dbReference type="InterPro" id="IPR013083">
    <property type="entry name" value="Znf_RING/FYVE/PHD"/>
</dbReference>
<dbReference type="Pfam" id="PF13639">
    <property type="entry name" value="zf-RING_2"/>
    <property type="match status" value="1"/>
</dbReference>
<feature type="region of interest" description="Disordered" evidence="2">
    <location>
        <begin position="1"/>
        <end position="22"/>
    </location>
</feature>
<dbReference type="GO" id="GO:0004842">
    <property type="term" value="F:ubiquitin-protein transferase activity"/>
    <property type="evidence" value="ECO:0007669"/>
    <property type="project" value="InterPro"/>
</dbReference>
<name>A0A161ZRY3_DAUCS</name>
<keyword evidence="1" id="KW-0862">Zinc</keyword>
<gene>
    <name evidence="4" type="ORF">DCAR_022143</name>
</gene>
<sequence>MATGDLDLMHPPPPPPPADSGADAGKEACSICLDVVSDNADRSFAKLHCGHLFHLDCIGSAFNVKGAMQCPNCRKTEKGQWLYSNGSRPYTEINMEDWVPDEDLYDHSHSEMSFGVHWCPFSGLTRHPSSFDESDLSPIPYHDLLGQHAVFAEHAAVSSGSHHCPYVAYFGPFPSSSSFRGSVSDGSTFSSHWNSRSAASEMPTSYAFPSVDVHYHSWEQQSSLFPTASSRVPGPDQASLPSMTQRAARNNFDNPRPGSFVHPFAVGHGHGMLSFHVINSSNARSGSSIAASMFPPYPGSVARARERAQALEAYFQHPPGNSQGLHTPVMPTLRRSNGHRNMAQGDTLALSIEHGNGFYFLSSSPTAGRNFAEADNSMSNHFYAWEREQFPSFPSSESDRDPIWGLVHHQLPGAPDTGIRPASFRQRHGSERMTSQHRS</sequence>
<reference evidence="4" key="1">
    <citation type="journal article" date="2016" name="Nat. Genet.">
        <title>A high-quality carrot genome assembly provides new insights into carotenoid accumulation and asterid genome evolution.</title>
        <authorList>
            <person name="Iorizzo M."/>
            <person name="Ellison S."/>
            <person name="Senalik D."/>
            <person name="Zeng P."/>
            <person name="Satapoomin P."/>
            <person name="Huang J."/>
            <person name="Bowman M."/>
            <person name="Iovene M."/>
            <person name="Sanseverino W."/>
            <person name="Cavagnaro P."/>
            <person name="Yildiz M."/>
            <person name="Macko-Podgorni A."/>
            <person name="Moranska E."/>
            <person name="Grzebelus E."/>
            <person name="Grzebelus D."/>
            <person name="Ashrafi H."/>
            <person name="Zheng Z."/>
            <person name="Cheng S."/>
            <person name="Spooner D."/>
            <person name="Van Deynze A."/>
            <person name="Simon P."/>
        </authorList>
    </citation>
    <scope>NUCLEOTIDE SEQUENCE [LARGE SCALE GENOMIC DNA]</scope>
    <source>
        <tissue evidence="4">Leaf</tissue>
    </source>
</reference>
<evidence type="ECO:0000259" key="3">
    <source>
        <dbReference type="PROSITE" id="PS50089"/>
    </source>
</evidence>
<keyword evidence="1" id="KW-0479">Metal-binding</keyword>
<protein>
    <recommendedName>
        <fullName evidence="3">RING-type domain-containing protein</fullName>
    </recommendedName>
</protein>
<dbReference type="OMA" id="QWLYADG"/>
<accession>A0A161ZRY3</accession>
<dbReference type="Gene3D" id="3.30.40.10">
    <property type="entry name" value="Zinc/RING finger domain, C3HC4 (zinc finger)"/>
    <property type="match status" value="1"/>
</dbReference>
<proteinExistence type="predicted"/>
<dbReference type="SUPFAM" id="SSF57850">
    <property type="entry name" value="RING/U-box"/>
    <property type="match status" value="1"/>
</dbReference>
<organism evidence="4">
    <name type="scientific">Daucus carota subsp. sativus</name>
    <name type="common">Carrot</name>
    <dbReference type="NCBI Taxonomy" id="79200"/>
    <lineage>
        <taxon>Eukaryota</taxon>
        <taxon>Viridiplantae</taxon>
        <taxon>Streptophyta</taxon>
        <taxon>Embryophyta</taxon>
        <taxon>Tracheophyta</taxon>
        <taxon>Spermatophyta</taxon>
        <taxon>Magnoliopsida</taxon>
        <taxon>eudicotyledons</taxon>
        <taxon>Gunneridae</taxon>
        <taxon>Pentapetalae</taxon>
        <taxon>asterids</taxon>
        <taxon>campanulids</taxon>
        <taxon>Apiales</taxon>
        <taxon>Apiaceae</taxon>
        <taxon>Apioideae</taxon>
        <taxon>Scandiceae</taxon>
        <taxon>Daucinae</taxon>
        <taxon>Daucus</taxon>
        <taxon>Daucus sect. Daucus</taxon>
    </lineage>
</organism>
<dbReference type="InterPro" id="IPR001841">
    <property type="entry name" value="Znf_RING"/>
</dbReference>
<comment type="caution">
    <text evidence="4">The sequence shown here is derived from an EMBL/GenBank/DDBJ whole genome shotgun (WGS) entry which is preliminary data.</text>
</comment>
<dbReference type="PANTHER" id="PTHR46798:SF3">
    <property type="entry name" value="RING FINGER FAMILY PROTEIN"/>
    <property type="match status" value="1"/>
</dbReference>
<evidence type="ECO:0000256" key="1">
    <source>
        <dbReference type="PROSITE-ProRule" id="PRU00175"/>
    </source>
</evidence>
<dbReference type="SMART" id="SM00184">
    <property type="entry name" value="RING"/>
    <property type="match status" value="1"/>
</dbReference>
<dbReference type="AlphaFoldDB" id="A0A161ZRY3"/>
<evidence type="ECO:0000256" key="2">
    <source>
        <dbReference type="SAM" id="MobiDB-lite"/>
    </source>
</evidence>
<dbReference type="EMBL" id="LNRQ01000006">
    <property type="protein sequence ID" value="KZM90492.1"/>
    <property type="molecule type" value="Genomic_DNA"/>
</dbReference>